<gene>
    <name evidence="1" type="ORF">DXG03_006630</name>
</gene>
<evidence type="ECO:0000313" key="2">
    <source>
        <dbReference type="Proteomes" id="UP000775547"/>
    </source>
</evidence>
<evidence type="ECO:0000313" key="1">
    <source>
        <dbReference type="EMBL" id="KAG5640918.1"/>
    </source>
</evidence>
<accession>A0A9P7K8B3</accession>
<proteinExistence type="predicted"/>
<keyword evidence="2" id="KW-1185">Reference proteome</keyword>
<name>A0A9P7K8B3_9AGAR</name>
<reference evidence="1" key="1">
    <citation type="submission" date="2020-07" db="EMBL/GenBank/DDBJ databases">
        <authorList>
            <person name="Nieuwenhuis M."/>
            <person name="Van De Peppel L.J.J."/>
        </authorList>
    </citation>
    <scope>NUCLEOTIDE SEQUENCE</scope>
    <source>
        <strain evidence="1">AP01</strain>
        <tissue evidence="1">Mycelium</tissue>
    </source>
</reference>
<dbReference type="OrthoDB" id="2602575at2759"/>
<comment type="caution">
    <text evidence="1">The sequence shown here is derived from an EMBL/GenBank/DDBJ whole genome shotgun (WGS) entry which is preliminary data.</text>
</comment>
<reference evidence="1" key="2">
    <citation type="submission" date="2021-10" db="EMBL/GenBank/DDBJ databases">
        <title>Phylogenomics reveals ancestral predisposition of the termite-cultivated fungus Termitomyces towards a domesticated lifestyle.</title>
        <authorList>
            <person name="Auxier B."/>
            <person name="Grum-Grzhimaylo A."/>
            <person name="Cardenas M.E."/>
            <person name="Lodge J.D."/>
            <person name="Laessoe T."/>
            <person name="Pedersen O."/>
            <person name="Smith M.E."/>
            <person name="Kuyper T.W."/>
            <person name="Franco-Molano E.A."/>
            <person name="Baroni T.J."/>
            <person name="Aanen D.K."/>
        </authorList>
    </citation>
    <scope>NUCLEOTIDE SEQUENCE</scope>
    <source>
        <strain evidence="1">AP01</strain>
        <tissue evidence="1">Mycelium</tissue>
    </source>
</reference>
<dbReference type="AlphaFoldDB" id="A0A9P7K8B3"/>
<protein>
    <submittedName>
        <fullName evidence="1">Uncharacterized protein</fullName>
    </submittedName>
</protein>
<organism evidence="1 2">
    <name type="scientific">Asterophora parasitica</name>
    <dbReference type="NCBI Taxonomy" id="117018"/>
    <lineage>
        <taxon>Eukaryota</taxon>
        <taxon>Fungi</taxon>
        <taxon>Dikarya</taxon>
        <taxon>Basidiomycota</taxon>
        <taxon>Agaricomycotina</taxon>
        <taxon>Agaricomycetes</taxon>
        <taxon>Agaricomycetidae</taxon>
        <taxon>Agaricales</taxon>
        <taxon>Tricholomatineae</taxon>
        <taxon>Lyophyllaceae</taxon>
        <taxon>Asterophora</taxon>
    </lineage>
</organism>
<dbReference type="Proteomes" id="UP000775547">
    <property type="component" value="Unassembled WGS sequence"/>
</dbReference>
<sequence length="131" mass="14900">MPRRELYRGEPTFESIRFDVAGAPGPSLAEIMLGSVKFKRPQDHVFVERGSWSRVRCVIDWPNVSEDSFSIPTTMLGSKQPITREMLAQEVAQKLVSFLQANGLTRSYETVRLLGLAYYKRVFVPIIALDH</sequence>
<dbReference type="EMBL" id="JABCKV010000448">
    <property type="protein sequence ID" value="KAG5640918.1"/>
    <property type="molecule type" value="Genomic_DNA"/>
</dbReference>